<dbReference type="InterPro" id="IPR018170">
    <property type="entry name" value="Aldo/ket_reductase_CS"/>
</dbReference>
<proteinExistence type="inferred from homology"/>
<comment type="caution">
    <text evidence="5">The sequence shown here is derived from an EMBL/GenBank/DDBJ whole genome shotgun (WGS) entry which is preliminary data.</text>
</comment>
<evidence type="ECO:0000256" key="3">
    <source>
        <dbReference type="ARBA" id="ARBA00023002"/>
    </source>
</evidence>
<dbReference type="GO" id="GO:0016616">
    <property type="term" value="F:oxidoreductase activity, acting on the CH-OH group of donors, NAD or NADP as acceptor"/>
    <property type="evidence" value="ECO:0007669"/>
    <property type="project" value="UniProtKB-ARBA"/>
</dbReference>
<dbReference type="CDD" id="cd19071">
    <property type="entry name" value="AKR_AKR1-5-like"/>
    <property type="match status" value="1"/>
</dbReference>
<feature type="domain" description="NADP-dependent oxidoreductase" evidence="4">
    <location>
        <begin position="129"/>
        <end position="393"/>
    </location>
</feature>
<dbReference type="InterPro" id="IPR023210">
    <property type="entry name" value="NADP_OxRdtase_dom"/>
</dbReference>
<dbReference type="PRINTS" id="PR00069">
    <property type="entry name" value="ALDKETRDTASE"/>
</dbReference>
<sequence>MLEPMVKKAKRVGTTLPFTKGPLPMNATVRRTDVTSPAAYMDKRSDQCDGLTVKECLQLKFKNKEGEKTNYKQSDLRYDLQANRLELLAAEEAPKLPPSSLVKVKHPSGAQSLANGVALHNGVVMPVVGFGTYKLSNADVTKPVLNALQQGYRLIDTAQVYENEKGVGDAIRQSGLARGDVFIETKVWRSSHGYERTIKACKQSLKKLGVDYLDLYVIHWPGPKTGWPLKKGTVCPPDWTPKMRDTGTWRAMEELYEQGLVKAIGVTNYSLRHLKQLMKTCKIKPMINQVEFHPRLVQTEMLEFCQKNGIVLQAYASLGSGDAKQAEDFFSFPAVKKAATAHKVTSAQVLLRWAMQKGCHVIPKSVRPERMKENAGVFNFKLTAAEMKAIDELHSGTRYAWKGVDPDTVQ</sequence>
<protein>
    <submittedName>
        <fullName evidence="6">9,11-endoperoxide prostaglandin H2 reductase (Prostaglandin F2-alpha synthase)</fullName>
    </submittedName>
</protein>
<organism evidence="5">
    <name type="scientific">Cladocopium goreaui</name>
    <dbReference type="NCBI Taxonomy" id="2562237"/>
    <lineage>
        <taxon>Eukaryota</taxon>
        <taxon>Sar</taxon>
        <taxon>Alveolata</taxon>
        <taxon>Dinophyceae</taxon>
        <taxon>Suessiales</taxon>
        <taxon>Symbiodiniaceae</taxon>
        <taxon>Cladocopium</taxon>
    </lineage>
</organism>
<evidence type="ECO:0000256" key="1">
    <source>
        <dbReference type="ARBA" id="ARBA00007905"/>
    </source>
</evidence>
<dbReference type="Proteomes" id="UP001152797">
    <property type="component" value="Unassembled WGS sequence"/>
</dbReference>
<dbReference type="AlphaFoldDB" id="A0A9P1FYW2"/>
<dbReference type="EMBL" id="CAMXCT010001863">
    <property type="protein sequence ID" value="CAI3993693.1"/>
    <property type="molecule type" value="Genomic_DNA"/>
</dbReference>
<evidence type="ECO:0000313" key="5">
    <source>
        <dbReference type="EMBL" id="CAI3993693.1"/>
    </source>
</evidence>
<dbReference type="Gene3D" id="3.20.20.100">
    <property type="entry name" value="NADP-dependent oxidoreductase domain"/>
    <property type="match status" value="1"/>
</dbReference>
<reference evidence="5" key="1">
    <citation type="submission" date="2022-10" db="EMBL/GenBank/DDBJ databases">
        <authorList>
            <person name="Chen Y."/>
            <person name="Dougan E. K."/>
            <person name="Chan C."/>
            <person name="Rhodes N."/>
            <person name="Thang M."/>
        </authorList>
    </citation>
    <scope>NUCLEOTIDE SEQUENCE</scope>
</reference>
<dbReference type="InterPro" id="IPR036812">
    <property type="entry name" value="NAD(P)_OxRdtase_dom_sf"/>
</dbReference>
<evidence type="ECO:0000256" key="2">
    <source>
        <dbReference type="ARBA" id="ARBA00022857"/>
    </source>
</evidence>
<evidence type="ECO:0000259" key="4">
    <source>
        <dbReference type="Pfam" id="PF00248"/>
    </source>
</evidence>
<comment type="similarity">
    <text evidence="1">Belongs to the aldo/keto reductase family.</text>
</comment>
<name>A0A9P1FYW2_9DINO</name>
<keyword evidence="7" id="KW-1185">Reference proteome</keyword>
<gene>
    <name evidence="5" type="ORF">C1SCF055_LOCUS20419</name>
</gene>
<dbReference type="SUPFAM" id="SSF51430">
    <property type="entry name" value="NAD(P)-linked oxidoreductase"/>
    <property type="match status" value="1"/>
</dbReference>
<dbReference type="Pfam" id="PF00248">
    <property type="entry name" value="Aldo_ket_red"/>
    <property type="match status" value="1"/>
</dbReference>
<dbReference type="InterPro" id="IPR020471">
    <property type="entry name" value="AKR"/>
</dbReference>
<keyword evidence="3" id="KW-0560">Oxidoreductase</keyword>
<dbReference type="FunFam" id="3.20.20.100:FF:000015">
    <property type="entry name" value="Oxidoreductase, aldo/keto reductase family"/>
    <property type="match status" value="1"/>
</dbReference>
<evidence type="ECO:0000313" key="7">
    <source>
        <dbReference type="Proteomes" id="UP001152797"/>
    </source>
</evidence>
<evidence type="ECO:0000313" key="6">
    <source>
        <dbReference type="EMBL" id="CAL4781005.1"/>
    </source>
</evidence>
<keyword evidence="2" id="KW-0521">NADP</keyword>
<dbReference type="PANTHER" id="PTHR43827">
    <property type="entry name" value="2,5-DIKETO-D-GLUCONIC ACID REDUCTASE"/>
    <property type="match status" value="1"/>
</dbReference>
<dbReference type="OrthoDB" id="416253at2759"/>
<accession>A0A9P1FYW2</accession>
<dbReference type="PROSITE" id="PS00798">
    <property type="entry name" value="ALDOKETO_REDUCTASE_1"/>
    <property type="match status" value="1"/>
</dbReference>
<dbReference type="PANTHER" id="PTHR43827:SF3">
    <property type="entry name" value="NADP-DEPENDENT OXIDOREDUCTASE DOMAIN-CONTAINING PROTEIN"/>
    <property type="match status" value="1"/>
</dbReference>
<dbReference type="EMBL" id="CAMXCT020001863">
    <property type="protein sequence ID" value="CAL1147068.1"/>
    <property type="molecule type" value="Genomic_DNA"/>
</dbReference>
<dbReference type="EMBL" id="CAMXCT030001863">
    <property type="protein sequence ID" value="CAL4781005.1"/>
    <property type="molecule type" value="Genomic_DNA"/>
</dbReference>
<reference evidence="6 7" key="2">
    <citation type="submission" date="2024-05" db="EMBL/GenBank/DDBJ databases">
        <authorList>
            <person name="Chen Y."/>
            <person name="Shah S."/>
            <person name="Dougan E. K."/>
            <person name="Thang M."/>
            <person name="Chan C."/>
        </authorList>
    </citation>
    <scope>NUCLEOTIDE SEQUENCE [LARGE SCALE GENOMIC DNA]</scope>
</reference>